<dbReference type="EMBL" id="JABSNM010000005">
    <property type="protein sequence ID" value="NRT55897.1"/>
    <property type="molecule type" value="Genomic_DNA"/>
</dbReference>
<dbReference type="Pfam" id="PF08706">
    <property type="entry name" value="D5_N"/>
    <property type="match status" value="1"/>
</dbReference>
<dbReference type="InterPro" id="IPR014818">
    <property type="entry name" value="Phage/plasmid_primase_P4_C"/>
</dbReference>
<proteinExistence type="predicted"/>
<reference evidence="3 4" key="1">
    <citation type="submission" date="2020-05" db="EMBL/GenBank/DDBJ databases">
        <title>Genomic Encyclopedia of Type Strains, Phase IV (KMG-V): Genome sequencing to study the core and pangenomes of soil and plant-associated prokaryotes.</title>
        <authorList>
            <person name="Whitman W."/>
        </authorList>
    </citation>
    <scope>NUCLEOTIDE SEQUENCE [LARGE SCALE GENOMIC DNA]</scope>
    <source>
        <strain evidence="3 4">C29</strain>
    </source>
</reference>
<protein>
    <recommendedName>
        <fullName evidence="2">Bacteriophage/plasmid primase P4 C-terminal domain-containing protein</fullName>
    </recommendedName>
</protein>
<feature type="domain" description="Bacteriophage/plasmid primase P4 C-terminal" evidence="2">
    <location>
        <begin position="353"/>
        <end position="506"/>
    </location>
</feature>
<evidence type="ECO:0000313" key="4">
    <source>
        <dbReference type="Proteomes" id="UP001516061"/>
    </source>
</evidence>
<dbReference type="InterPro" id="IPR014819">
    <property type="entry name" value="PriCT_2"/>
</dbReference>
<evidence type="ECO:0000313" key="3">
    <source>
        <dbReference type="EMBL" id="NRT55897.1"/>
    </source>
</evidence>
<sequence>MVGAYTVDEARDALRYCDPHQPRHEWVRLLAAAKDAGLSFEDVRDWSATAPNFKNDRDVSAAWRSISPGPVKAGTLFHEARAAGWQPRQRDESARPAPRAVRPAARAVEPTKPPPRWSAAEVWEEAEPATAAHPYIARKNGSPEGLRVCTLPVRIGGADMAGALLVPVRGPAGELVSLQFIPADGPKMNLPGHPMKGAHIVGELLPAGPVYVVEGIGQAWACWQATGRAAVVSFGWGRVRAVAADLLAGNPGLRLVLVPDSGKEGEARDIAAELGCLVAPMPEGLPANFDANDYATEHGTDDLAELLDSAEAPTLPEPAPAPSGPLTERPAADWLDARDGTEDTRALTEHGNALRLFDAYGDRLRHLPDRKSWLLWDGGRWVLSDGGAVRALAAQLPDAIYREGARHSRDGQHFARWARKSQEARTIGAAVQMLGDMPPVRLHADDLDADPMLCGLDGGRKVLDLRTGRVRPAVQADHITRSLRVADIGEASRATRWQQFIREVTCEDAELAD</sequence>
<keyword evidence="4" id="KW-1185">Reference proteome</keyword>
<comment type="caution">
    <text evidence="3">The sequence shown here is derived from an EMBL/GenBank/DDBJ whole genome shotgun (WGS) entry which is preliminary data.</text>
</comment>
<gene>
    <name evidence="3" type="ORF">HNQ01_001627</name>
</gene>
<feature type="region of interest" description="Disordered" evidence="1">
    <location>
        <begin position="83"/>
        <end position="116"/>
    </location>
</feature>
<evidence type="ECO:0000259" key="2">
    <source>
        <dbReference type="SMART" id="SM00885"/>
    </source>
</evidence>
<name>A0ABX2G3N6_9BURK</name>
<dbReference type="SMART" id="SM00885">
    <property type="entry name" value="D5_N"/>
    <property type="match status" value="1"/>
</dbReference>
<organism evidence="3 4">
    <name type="scientific">Sphaerotilus uruguayifluvii</name>
    <dbReference type="NCBI Taxonomy" id="2735897"/>
    <lineage>
        <taxon>Bacteria</taxon>
        <taxon>Pseudomonadati</taxon>
        <taxon>Pseudomonadota</taxon>
        <taxon>Betaproteobacteria</taxon>
        <taxon>Burkholderiales</taxon>
        <taxon>Sphaerotilaceae</taxon>
        <taxon>Sphaerotilus</taxon>
    </lineage>
</organism>
<accession>A0ABX2G3N6</accession>
<feature type="compositionally biased region" description="Low complexity" evidence="1">
    <location>
        <begin position="95"/>
        <end position="108"/>
    </location>
</feature>
<evidence type="ECO:0000256" key="1">
    <source>
        <dbReference type="SAM" id="MobiDB-lite"/>
    </source>
</evidence>
<feature type="region of interest" description="Disordered" evidence="1">
    <location>
        <begin position="313"/>
        <end position="334"/>
    </location>
</feature>
<feature type="non-terminal residue" evidence="3">
    <location>
        <position position="513"/>
    </location>
</feature>
<dbReference type="Proteomes" id="UP001516061">
    <property type="component" value="Unassembled WGS sequence"/>
</dbReference>
<dbReference type="Pfam" id="PF08707">
    <property type="entry name" value="PriCT_2"/>
    <property type="match status" value="1"/>
</dbReference>
<dbReference type="RefSeq" id="WP_173804862.1">
    <property type="nucleotide sequence ID" value="NZ_JABSNM010000005.1"/>
</dbReference>